<dbReference type="EMBL" id="JYFC01000003">
    <property type="protein sequence ID" value="KJC64481.1"/>
    <property type="molecule type" value="Genomic_DNA"/>
</dbReference>
<name>A0ABR5CFU0_9MICO</name>
<comment type="caution">
    <text evidence="1">The sequence shown here is derived from an EMBL/GenBank/DDBJ whole genome shotgun (WGS) entry which is preliminary data.</text>
</comment>
<organism evidence="1 2">
    <name type="scientific">Agreia bicolorata</name>
    <dbReference type="NCBI Taxonomy" id="110935"/>
    <lineage>
        <taxon>Bacteria</taxon>
        <taxon>Bacillati</taxon>
        <taxon>Actinomycetota</taxon>
        <taxon>Actinomycetes</taxon>
        <taxon>Micrococcales</taxon>
        <taxon>Microbacteriaceae</taxon>
        <taxon>Agreia</taxon>
    </lineage>
</organism>
<evidence type="ECO:0000313" key="2">
    <source>
        <dbReference type="Proteomes" id="UP000032503"/>
    </source>
</evidence>
<proteinExistence type="predicted"/>
<reference evidence="1 2" key="1">
    <citation type="journal article" date="2001" name="Int. J. Syst. Evol. Microbiol.">
        <title>Agreia bicolorata gen. nov., sp. nov., to accommodate actinobacteria isolated from narrow reed grass infected by the nematode Heteroanguina graminophila.</title>
        <authorList>
            <person name="Evtushenko L.I."/>
            <person name="Dorofeeva L.V."/>
            <person name="Dobrovolskaya T.G."/>
            <person name="Streshinskaya G.M."/>
            <person name="Subbotin S.A."/>
            <person name="Tiedje J.M."/>
        </authorList>
    </citation>
    <scope>NUCLEOTIDE SEQUENCE [LARGE SCALE GENOMIC DNA]</scope>
    <source>
        <strain evidence="1 2">VKM Ac-1804</strain>
    </source>
</reference>
<gene>
    <name evidence="1" type="ORF">TZ00_08740</name>
</gene>
<evidence type="ECO:0000313" key="1">
    <source>
        <dbReference type="EMBL" id="KJC64481.1"/>
    </source>
</evidence>
<accession>A0ABR5CFU0</accession>
<dbReference type="Proteomes" id="UP000032503">
    <property type="component" value="Unassembled WGS sequence"/>
</dbReference>
<sequence length="61" mass="7075">MLTKSHATAKAVLEKLREREQPVPYLVYARTMARYGYDADLARRAFNELDGEIRADLTIEF</sequence>
<protein>
    <submittedName>
        <fullName evidence="1">Uncharacterized protein</fullName>
    </submittedName>
</protein>
<keyword evidence="2" id="KW-1185">Reference proteome</keyword>